<organism evidence="4 5">
    <name type="scientific">Patiria miniata</name>
    <name type="common">Bat star</name>
    <name type="synonym">Asterina miniata</name>
    <dbReference type="NCBI Taxonomy" id="46514"/>
    <lineage>
        <taxon>Eukaryota</taxon>
        <taxon>Metazoa</taxon>
        <taxon>Echinodermata</taxon>
        <taxon>Eleutherozoa</taxon>
        <taxon>Asterozoa</taxon>
        <taxon>Asteroidea</taxon>
        <taxon>Valvatacea</taxon>
        <taxon>Valvatida</taxon>
        <taxon>Asterinidae</taxon>
        <taxon>Patiria</taxon>
    </lineage>
</organism>
<dbReference type="GO" id="GO:0005506">
    <property type="term" value="F:iron ion binding"/>
    <property type="evidence" value="ECO:0007669"/>
    <property type="project" value="InterPro"/>
</dbReference>
<dbReference type="Gene3D" id="1.10.630.10">
    <property type="entry name" value="Cytochrome P450"/>
    <property type="match status" value="1"/>
</dbReference>
<comment type="similarity">
    <text evidence="1 3">Belongs to the cytochrome P450 family.</text>
</comment>
<keyword evidence="5" id="KW-1185">Reference proteome</keyword>
<proteinExistence type="inferred from homology"/>
<dbReference type="PANTHER" id="PTHR24291:SF201">
    <property type="entry name" value="CYTOCHROME P450, FAMILY 4, SUBFAMILY B, POLYPEPTIDE 7"/>
    <property type="match status" value="1"/>
</dbReference>
<dbReference type="RefSeq" id="XP_038066419.1">
    <property type="nucleotide sequence ID" value="XM_038210491.1"/>
</dbReference>
<dbReference type="GO" id="GO:0016705">
    <property type="term" value="F:oxidoreductase activity, acting on paired donors, with incorporation or reduction of molecular oxygen"/>
    <property type="evidence" value="ECO:0007669"/>
    <property type="project" value="InterPro"/>
</dbReference>
<dbReference type="AlphaFoldDB" id="A0A914ASI2"/>
<dbReference type="InterPro" id="IPR017972">
    <property type="entry name" value="Cyt_P450_CS"/>
</dbReference>
<dbReference type="Proteomes" id="UP000887568">
    <property type="component" value="Unplaced"/>
</dbReference>
<evidence type="ECO:0000256" key="3">
    <source>
        <dbReference type="RuleBase" id="RU000461"/>
    </source>
</evidence>
<keyword evidence="2 3" id="KW-0408">Iron</keyword>
<name>A0A914ASI2_PATMI</name>
<keyword evidence="3" id="KW-0503">Monooxygenase</keyword>
<dbReference type="GeneID" id="119736474"/>
<evidence type="ECO:0000256" key="2">
    <source>
        <dbReference type="PIRSR" id="PIRSR602401-1"/>
    </source>
</evidence>
<dbReference type="InterPro" id="IPR001128">
    <property type="entry name" value="Cyt_P450"/>
</dbReference>
<protein>
    <recommendedName>
        <fullName evidence="6">Cytochrome P450</fullName>
    </recommendedName>
</protein>
<dbReference type="InterPro" id="IPR002401">
    <property type="entry name" value="Cyt_P450_E_grp-I"/>
</dbReference>
<feature type="binding site" description="axial binding residue" evidence="2">
    <location>
        <position position="467"/>
    </location>
    <ligand>
        <name>heme</name>
        <dbReference type="ChEBI" id="CHEBI:30413"/>
    </ligand>
    <ligandPart>
        <name>Fe</name>
        <dbReference type="ChEBI" id="CHEBI:18248"/>
    </ligandPart>
</feature>
<dbReference type="EnsemblMetazoa" id="XM_038210491.1">
    <property type="protein sequence ID" value="XP_038066419.1"/>
    <property type="gene ID" value="LOC119736474"/>
</dbReference>
<reference evidence="4" key="1">
    <citation type="submission" date="2022-11" db="UniProtKB">
        <authorList>
            <consortium name="EnsemblMetazoa"/>
        </authorList>
    </citation>
    <scope>IDENTIFICATION</scope>
</reference>
<dbReference type="SUPFAM" id="SSF48264">
    <property type="entry name" value="Cytochrome P450"/>
    <property type="match status" value="1"/>
</dbReference>
<sequence length="520" mass="59405">MVELASILGLGLVAALTYAVCVLVRHVQSQRRIRGILIKHWPGLPDHWLYGNLHQHPLGDSKVRADGSEEGLRFSREMAVKFPRGFRWFHGPLTMTVMANHPDIMRAVMKGRDPKPTKALGSGYRFLLPWLGYGLLLASGDTWFRNRRLITHAFHFDILKTYMTIYNKATDILLNKMSGCAASGESFVVTKNVSLCTLDILLKCAFSYESGCQISGDSHPYVTAVNAIALASRDRVFNPLLHPDFIFHRTAAGKTFLKNVDFVHEIADKVIKERRDKLREKETDSEPVKSKDQPLDFLGILLAARDEDGKGLTDLEIRNEVDTFLFEGHDTTASSLTWMLYAMATNPEHQRKVQGEIDEVMEGRESEEIQWEDLGKFNYLILCLKEAMRLYPPVPMIQRIVAEKDIMVHDRLIPKGALINMNIYALHHNPEIWPNCMEFIPDRFAPENIKNMDPFAYLPFSAGPRNCIGQNFALNEEKVILARVLRRFHIELDPDHKVTARLQLVYKATNDIKLKLKPRF</sequence>
<dbReference type="PROSITE" id="PS00086">
    <property type="entry name" value="CYTOCHROME_P450"/>
    <property type="match status" value="1"/>
</dbReference>
<keyword evidence="3" id="KW-0560">Oxidoreductase</keyword>
<keyword evidence="2 3" id="KW-0479">Metal-binding</keyword>
<keyword evidence="2 3" id="KW-0349">Heme</keyword>
<comment type="cofactor">
    <cofactor evidence="2">
        <name>heme</name>
        <dbReference type="ChEBI" id="CHEBI:30413"/>
    </cofactor>
</comment>
<dbReference type="InterPro" id="IPR036396">
    <property type="entry name" value="Cyt_P450_sf"/>
</dbReference>
<dbReference type="Pfam" id="PF00067">
    <property type="entry name" value="p450"/>
    <property type="match status" value="1"/>
</dbReference>
<dbReference type="OMA" id="ARMIFNF"/>
<dbReference type="GO" id="GO:0020037">
    <property type="term" value="F:heme binding"/>
    <property type="evidence" value="ECO:0007669"/>
    <property type="project" value="InterPro"/>
</dbReference>
<evidence type="ECO:0000256" key="1">
    <source>
        <dbReference type="ARBA" id="ARBA00010617"/>
    </source>
</evidence>
<dbReference type="InterPro" id="IPR050196">
    <property type="entry name" value="Cytochrome_P450_Monoox"/>
</dbReference>
<evidence type="ECO:0008006" key="6">
    <source>
        <dbReference type="Google" id="ProtNLM"/>
    </source>
</evidence>
<evidence type="ECO:0000313" key="4">
    <source>
        <dbReference type="EnsemblMetazoa" id="XP_038066419.1"/>
    </source>
</evidence>
<dbReference type="PRINTS" id="PR00463">
    <property type="entry name" value="EP450I"/>
</dbReference>
<dbReference type="CDD" id="cd20659">
    <property type="entry name" value="CYP4B_4F-like"/>
    <property type="match status" value="1"/>
</dbReference>
<evidence type="ECO:0000313" key="5">
    <source>
        <dbReference type="Proteomes" id="UP000887568"/>
    </source>
</evidence>
<dbReference type="GO" id="GO:0004497">
    <property type="term" value="F:monooxygenase activity"/>
    <property type="evidence" value="ECO:0007669"/>
    <property type="project" value="UniProtKB-KW"/>
</dbReference>
<dbReference type="PANTHER" id="PTHR24291">
    <property type="entry name" value="CYTOCHROME P450 FAMILY 4"/>
    <property type="match status" value="1"/>
</dbReference>
<dbReference type="OrthoDB" id="1470350at2759"/>
<accession>A0A914ASI2</accession>
<dbReference type="PRINTS" id="PR00385">
    <property type="entry name" value="P450"/>
</dbReference>